<dbReference type="EMBL" id="RAQI01000001">
    <property type="protein sequence ID" value="RKE93177.1"/>
    <property type="molecule type" value="Genomic_DNA"/>
</dbReference>
<gene>
    <name evidence="3" type="ORF">BDE27_0888</name>
    <name evidence="2" type="ORF">Xehl_00325</name>
</gene>
<dbReference type="EMBL" id="NIBT01000002">
    <property type="protein sequence ID" value="PHM26651.1"/>
    <property type="molecule type" value="Genomic_DNA"/>
</dbReference>
<proteinExistence type="predicted"/>
<dbReference type="AlphaFoldDB" id="A0A2D0IXL0"/>
<organism evidence="2 4">
    <name type="scientific">Xenorhabdus ehlersii</name>
    <dbReference type="NCBI Taxonomy" id="290111"/>
    <lineage>
        <taxon>Bacteria</taxon>
        <taxon>Pseudomonadati</taxon>
        <taxon>Pseudomonadota</taxon>
        <taxon>Gammaproteobacteria</taxon>
        <taxon>Enterobacterales</taxon>
        <taxon>Morganellaceae</taxon>
        <taxon>Xenorhabdus</taxon>
    </lineage>
</organism>
<dbReference type="InterPro" id="IPR012924">
    <property type="entry name" value="TfuA_core"/>
</dbReference>
<protein>
    <recommendedName>
        <fullName evidence="1">TfuA-like core domain-containing protein</fullName>
    </recommendedName>
</protein>
<evidence type="ECO:0000259" key="1">
    <source>
        <dbReference type="Pfam" id="PF07812"/>
    </source>
</evidence>
<accession>A0A2D0IXL0</accession>
<dbReference type="Proteomes" id="UP000225605">
    <property type="component" value="Unassembled WGS sequence"/>
</dbReference>
<evidence type="ECO:0000313" key="4">
    <source>
        <dbReference type="Proteomes" id="UP000225605"/>
    </source>
</evidence>
<evidence type="ECO:0000313" key="3">
    <source>
        <dbReference type="EMBL" id="RKE93177.1"/>
    </source>
</evidence>
<name>A0A2D0IXL0_9GAMM</name>
<dbReference type="OrthoDB" id="118811at2"/>
<keyword evidence="5" id="KW-1185">Reference proteome</keyword>
<evidence type="ECO:0000313" key="2">
    <source>
        <dbReference type="EMBL" id="PHM26651.1"/>
    </source>
</evidence>
<dbReference type="Proteomes" id="UP000283568">
    <property type="component" value="Unassembled WGS sequence"/>
</dbReference>
<dbReference type="RefSeq" id="WP_099118160.1">
    <property type="nucleotide sequence ID" value="NZ_CAWNOJ010000031.1"/>
</dbReference>
<reference evidence="3 5" key="2">
    <citation type="submission" date="2018-09" db="EMBL/GenBank/DDBJ databases">
        <title>Genomic Encyclopedia of Archaeal and Bacterial Type Strains, Phase II (KMG-II): from individual species to whole genera.</title>
        <authorList>
            <person name="Goeker M."/>
        </authorList>
    </citation>
    <scope>NUCLEOTIDE SEQUENCE [LARGE SCALE GENOMIC DNA]</scope>
    <source>
        <strain evidence="3 5">DSM 16337</strain>
    </source>
</reference>
<sequence>MLFARKQKPVVFGGSSLPCDQRYDAIIEFRPPIQTGDLLELSGSGRPVLITDGLFGSNMSITVVECLNFINAGGILLGSSSMGALRAADCYIQGMVGIGQIFQGYLFGYYHSDADVALRYHTDNYQEITLSYVHIEYIACYLMAEGQISSLQKRQMMALVRQIIWYERYIDRVIDAMFKIAPHLDIAQLYSLFKDDTMHPKKQDARLAIDYLVKFYLAKCE</sequence>
<comment type="caution">
    <text evidence="2">The sequence shown here is derived from an EMBL/GenBank/DDBJ whole genome shotgun (WGS) entry which is preliminary data.</text>
</comment>
<dbReference type="Pfam" id="PF07812">
    <property type="entry name" value="TfuA"/>
    <property type="match status" value="1"/>
</dbReference>
<reference evidence="2 4" key="1">
    <citation type="journal article" date="2017" name="Nat. Microbiol.">
        <title>Natural product diversity associated with the nematode symbionts Photorhabdus and Xenorhabdus.</title>
        <authorList>
            <person name="Tobias N.J."/>
            <person name="Wolff H."/>
            <person name="Djahanschiri B."/>
            <person name="Grundmann F."/>
            <person name="Kronenwerth M."/>
            <person name="Shi Y.M."/>
            <person name="Simonyi S."/>
            <person name="Grun P."/>
            <person name="Shapiro-Ilan D."/>
            <person name="Pidot S.J."/>
            <person name="Stinear T.P."/>
            <person name="Ebersberger I."/>
            <person name="Bode H.B."/>
        </authorList>
    </citation>
    <scope>NUCLEOTIDE SEQUENCE [LARGE SCALE GENOMIC DNA]</scope>
    <source>
        <strain evidence="2 4">DSM 16337</strain>
    </source>
</reference>
<evidence type="ECO:0000313" key="5">
    <source>
        <dbReference type="Proteomes" id="UP000283568"/>
    </source>
</evidence>
<feature type="domain" description="TfuA-like core" evidence="1">
    <location>
        <begin position="52"/>
        <end position="168"/>
    </location>
</feature>